<reference evidence="2 3" key="1">
    <citation type="submission" date="2018-03" db="EMBL/GenBank/DDBJ databases">
        <title>Draft Genome Sequences of the Obligatory Marine Myxobacteria Enhygromyxa salina SWB007.</title>
        <authorList>
            <person name="Poehlein A."/>
            <person name="Moghaddam J.A."/>
            <person name="Harms H."/>
            <person name="Alanjari M."/>
            <person name="Koenig G.M."/>
            <person name="Daniel R."/>
            <person name="Schaeberle T.F."/>
        </authorList>
    </citation>
    <scope>NUCLEOTIDE SEQUENCE [LARGE SCALE GENOMIC DNA]</scope>
    <source>
        <strain evidence="2 3">SWB007</strain>
    </source>
</reference>
<feature type="transmembrane region" description="Helical" evidence="1">
    <location>
        <begin position="297"/>
        <end position="315"/>
    </location>
</feature>
<sequence>MSESGERPKPDVDEAGPIPRRELWAPRISVVIALALAIAYAFMGAGVHEFCLDDAWIHLSYAKSLRLGDGLSYNPGDYPGGWETGFSSPLWVALLAAWPTDPDPVVPVKLLGALLHAATAGLASMIALELASARASIERPIPVMSTALLAGILCATSPTLLQGASSGMEVPLTTCLVLACLRACLREQWLLAGVTGFAAELARPEVLGCLVGFVAVAGLVELSRRPRTWAGVRASLRWTTPALGAALGLGAWVLYCQLVSGWAWPNTAYVKIGGAQTGGLGEGLAYLSAQVLPWQPWFAGVGGLALIAAALWTDLSGKGVLEPRTHAPAQPTTRRWQLLALVVAYVVGMVGTAVSRPLNPDVLFFEARYFAIFAAIPPIVIALGLTRTHRVLSLVLVLPIALLTGLQIPAAQTLQRAQERGIVLLHGDPARHASATLPDDAVIAVEGAGSMRYRTPRTMTIVDALGLNDAEIAHAESDSAKACVLVRRQPEYLVMPEQIAAALAKVFELRVITEFVDPAYAQVAEPHEVRVLLLEVVAVRPRWAERCANQ</sequence>
<protein>
    <recommendedName>
        <fullName evidence="4">Glycosyltransferase RgtA/B/C/D-like domain-containing protein</fullName>
    </recommendedName>
</protein>
<organism evidence="2 3">
    <name type="scientific">Enhygromyxa salina</name>
    <dbReference type="NCBI Taxonomy" id="215803"/>
    <lineage>
        <taxon>Bacteria</taxon>
        <taxon>Pseudomonadati</taxon>
        <taxon>Myxococcota</taxon>
        <taxon>Polyangia</taxon>
        <taxon>Nannocystales</taxon>
        <taxon>Nannocystaceae</taxon>
        <taxon>Enhygromyxa</taxon>
    </lineage>
</organism>
<dbReference type="OrthoDB" id="5492344at2"/>
<feature type="transmembrane region" description="Helical" evidence="1">
    <location>
        <begin position="392"/>
        <end position="410"/>
    </location>
</feature>
<feature type="transmembrane region" description="Helical" evidence="1">
    <location>
        <begin position="110"/>
        <end position="131"/>
    </location>
</feature>
<keyword evidence="1" id="KW-0812">Transmembrane</keyword>
<dbReference type="RefSeq" id="WP_106088319.1">
    <property type="nucleotide sequence ID" value="NZ_PVNL01000031.1"/>
</dbReference>
<evidence type="ECO:0000313" key="3">
    <source>
        <dbReference type="Proteomes" id="UP000238823"/>
    </source>
</evidence>
<feature type="transmembrane region" description="Helical" evidence="1">
    <location>
        <begin position="243"/>
        <end position="264"/>
    </location>
</feature>
<keyword evidence="1" id="KW-1133">Transmembrane helix</keyword>
<evidence type="ECO:0000256" key="1">
    <source>
        <dbReference type="SAM" id="Phobius"/>
    </source>
</evidence>
<evidence type="ECO:0000313" key="2">
    <source>
        <dbReference type="EMBL" id="PRQ09000.1"/>
    </source>
</evidence>
<comment type="caution">
    <text evidence="2">The sequence shown here is derived from an EMBL/GenBank/DDBJ whole genome shotgun (WGS) entry which is preliminary data.</text>
</comment>
<accession>A0A2S9YV89</accession>
<feature type="transmembrane region" description="Helical" evidence="1">
    <location>
        <begin position="336"/>
        <end position="355"/>
    </location>
</feature>
<name>A0A2S9YV89_9BACT</name>
<feature type="transmembrane region" description="Helical" evidence="1">
    <location>
        <begin position="143"/>
        <end position="161"/>
    </location>
</feature>
<dbReference type="Proteomes" id="UP000238823">
    <property type="component" value="Unassembled WGS sequence"/>
</dbReference>
<keyword evidence="1" id="KW-0472">Membrane</keyword>
<gene>
    <name evidence="2" type="ORF">ENSA7_12710</name>
</gene>
<feature type="transmembrane region" description="Helical" evidence="1">
    <location>
        <begin position="28"/>
        <end position="47"/>
    </location>
</feature>
<feature type="transmembrane region" description="Helical" evidence="1">
    <location>
        <begin position="367"/>
        <end position="385"/>
    </location>
</feature>
<dbReference type="EMBL" id="PVNL01000031">
    <property type="protein sequence ID" value="PRQ09000.1"/>
    <property type="molecule type" value="Genomic_DNA"/>
</dbReference>
<dbReference type="AlphaFoldDB" id="A0A2S9YV89"/>
<evidence type="ECO:0008006" key="4">
    <source>
        <dbReference type="Google" id="ProtNLM"/>
    </source>
</evidence>
<proteinExistence type="predicted"/>
<feature type="transmembrane region" description="Helical" evidence="1">
    <location>
        <begin position="201"/>
        <end position="222"/>
    </location>
</feature>